<dbReference type="AlphaFoldDB" id="A0A7M2Z1C8"/>
<dbReference type="InterPro" id="IPR033948">
    <property type="entry name" value="ETF_beta_N"/>
</dbReference>
<comment type="caution">
    <text evidence="4">The sequence shown here is derived from an EMBL/GenBank/DDBJ whole genome shotgun (WGS) entry which is preliminary data.</text>
</comment>
<comment type="subunit">
    <text evidence="1">Heterodimer of an alpha and a beta subunit.</text>
</comment>
<dbReference type="CDD" id="cd01714">
    <property type="entry name" value="ETF_beta"/>
    <property type="match status" value="1"/>
</dbReference>
<dbReference type="Gene3D" id="3.40.50.620">
    <property type="entry name" value="HUPs"/>
    <property type="match status" value="1"/>
</dbReference>
<dbReference type="PANTHER" id="PTHR21294">
    <property type="entry name" value="ELECTRON TRANSFER FLAVOPROTEIN BETA-SUBUNIT"/>
    <property type="match status" value="1"/>
</dbReference>
<evidence type="ECO:0000259" key="3">
    <source>
        <dbReference type="SMART" id="SM00893"/>
    </source>
</evidence>
<reference evidence="5" key="2">
    <citation type="journal article" date="2019" name="MicrobiologyOpen">
        <title>High-quality draft genome sequence of Gaiella occulta isolated from a 150 meter deep mineral water borehole and comparison with the genome sequences of other deep-branching lineages of the phylum Actinobacteria.</title>
        <authorList>
            <person name="Severino R."/>
            <person name="Froufe H.J.C."/>
            <person name="Barroso C."/>
            <person name="Albuquerque L."/>
            <person name="Lobo-da-Cunha A."/>
            <person name="da Costa M.S."/>
            <person name="Egas C."/>
        </authorList>
    </citation>
    <scope>NUCLEOTIDE SEQUENCE [LARGE SCALE GENOMIC DNA]</scope>
    <source>
        <strain evidence="5">F2-233</strain>
    </source>
</reference>
<comment type="function">
    <text evidence="2">The electron transfer flavoprotein serves as a specific electron acceptor for other dehydrogenases. It transfers the electrons to the main respiratory chain via ETF-ubiquinone oxidoreductase (ETF dehydrogenase).</text>
</comment>
<dbReference type="InterPro" id="IPR014730">
    <property type="entry name" value="ETF_a/b_N"/>
</dbReference>
<name>A0A7M2Z1C8_9ACTN</name>
<evidence type="ECO:0000256" key="2">
    <source>
        <dbReference type="ARBA" id="ARBA00025649"/>
    </source>
</evidence>
<feature type="domain" description="Electron transfer flavoprotein alpha/beta-subunit N-terminal" evidence="3">
    <location>
        <begin position="23"/>
        <end position="216"/>
    </location>
</feature>
<reference evidence="4 5" key="1">
    <citation type="submission" date="2018-07" db="EMBL/GenBank/DDBJ databases">
        <title>High-quality-draft genome sequence of Gaiella occulta.</title>
        <authorList>
            <person name="Severino R."/>
            <person name="Froufe H.J.C."/>
            <person name="Rainey F.A."/>
            <person name="Barroso C."/>
            <person name="Albuquerque L."/>
            <person name="Lobo-Da-Cunha A."/>
            <person name="Da Costa M.S."/>
            <person name="Egas C."/>
        </authorList>
    </citation>
    <scope>NUCLEOTIDE SEQUENCE [LARGE SCALE GENOMIC DNA]</scope>
    <source>
        <strain evidence="4 5">F2-233</strain>
    </source>
</reference>
<dbReference type="RefSeq" id="WP_114794990.1">
    <property type="nucleotide sequence ID" value="NZ_QQZY01000001.1"/>
</dbReference>
<evidence type="ECO:0000313" key="5">
    <source>
        <dbReference type="Proteomes" id="UP000254134"/>
    </source>
</evidence>
<dbReference type="InterPro" id="IPR012255">
    <property type="entry name" value="ETF_b"/>
</dbReference>
<keyword evidence="5" id="KW-1185">Reference proteome</keyword>
<dbReference type="EMBL" id="QQZY01000001">
    <property type="protein sequence ID" value="RDI76147.1"/>
    <property type="molecule type" value="Genomic_DNA"/>
</dbReference>
<gene>
    <name evidence="4" type="ORF">Gocc_0566</name>
</gene>
<dbReference type="OrthoDB" id="9781325at2"/>
<dbReference type="PIRSF" id="PIRSF000090">
    <property type="entry name" value="Beta-ETF"/>
    <property type="match status" value="1"/>
</dbReference>
<evidence type="ECO:0000256" key="1">
    <source>
        <dbReference type="ARBA" id="ARBA00011355"/>
    </source>
</evidence>
<sequence>MRVLVCVKRVPMTGGRIVLSDDAQAIETRHLGFTISPHEECGVEEAVRLVERHGGESVVLTLGPPDAEEQLRDAMAMGIDRGLHLRTGGEEWDPEATADAILDAVRADEAASGSFDLIFFGNESADSGGYQVGIRVARALGRPCVTGIKGVAVEGASVRCEQELGGGRDVYELPLPAVVTVLEGLNLPRYPSVPGRMRAGRKPLDVSTPERPASRLELSRLVVPEGESKQAELLGRGADAAPAVVELLQRIGVVS</sequence>
<dbReference type="Pfam" id="PF01012">
    <property type="entry name" value="ETF"/>
    <property type="match status" value="1"/>
</dbReference>
<dbReference type="GO" id="GO:0009055">
    <property type="term" value="F:electron transfer activity"/>
    <property type="evidence" value="ECO:0007669"/>
    <property type="project" value="InterPro"/>
</dbReference>
<organism evidence="4 5">
    <name type="scientific">Gaiella occulta</name>
    <dbReference type="NCBI Taxonomy" id="1002870"/>
    <lineage>
        <taxon>Bacteria</taxon>
        <taxon>Bacillati</taxon>
        <taxon>Actinomycetota</taxon>
        <taxon>Thermoleophilia</taxon>
        <taxon>Gaiellales</taxon>
        <taxon>Gaiellaceae</taxon>
        <taxon>Gaiella</taxon>
    </lineage>
</organism>
<proteinExistence type="predicted"/>
<dbReference type="SUPFAM" id="SSF52402">
    <property type="entry name" value="Adenine nucleotide alpha hydrolases-like"/>
    <property type="match status" value="1"/>
</dbReference>
<evidence type="ECO:0000313" key="4">
    <source>
        <dbReference type="EMBL" id="RDI76147.1"/>
    </source>
</evidence>
<accession>A0A7M2Z1C8</accession>
<dbReference type="InterPro" id="IPR014729">
    <property type="entry name" value="Rossmann-like_a/b/a_fold"/>
</dbReference>
<dbReference type="Proteomes" id="UP000254134">
    <property type="component" value="Unassembled WGS sequence"/>
</dbReference>
<dbReference type="SMART" id="SM00893">
    <property type="entry name" value="ETF"/>
    <property type="match status" value="1"/>
</dbReference>
<protein>
    <submittedName>
        <fullName evidence="4">Electron transfer flavoprotein beta subunit</fullName>
    </submittedName>
</protein>